<dbReference type="InterPro" id="IPR001173">
    <property type="entry name" value="Glyco_trans_2-like"/>
</dbReference>
<protein>
    <recommendedName>
        <fullName evidence="5">Glycosyltransferase 2-like domain-containing protein</fullName>
    </recommendedName>
</protein>
<comment type="similarity">
    <text evidence="2">Belongs to the glycosyltransferase 2 family.</text>
</comment>
<dbReference type="InterPro" id="IPR029044">
    <property type="entry name" value="Nucleotide-diphossugar_trans"/>
</dbReference>
<dbReference type="PATRIC" id="fig|1398.26.peg.2031"/>
<dbReference type="Pfam" id="PF00535">
    <property type="entry name" value="Glycos_transf_2"/>
    <property type="match status" value="1"/>
</dbReference>
<accession>A0A150K4Y3</accession>
<gene>
    <name evidence="6" type="ORF">B4098_0879</name>
</gene>
<evidence type="ECO:0000256" key="2">
    <source>
        <dbReference type="ARBA" id="ARBA00006739"/>
    </source>
</evidence>
<evidence type="ECO:0000256" key="1">
    <source>
        <dbReference type="ARBA" id="ARBA00004776"/>
    </source>
</evidence>
<dbReference type="SUPFAM" id="SSF53448">
    <property type="entry name" value="Nucleotide-diphospho-sugar transferases"/>
    <property type="match status" value="1"/>
</dbReference>
<feature type="domain" description="Glycosyltransferase 2-like" evidence="5">
    <location>
        <begin position="7"/>
        <end position="147"/>
    </location>
</feature>
<proteinExistence type="inferred from homology"/>
<dbReference type="GO" id="GO:0016757">
    <property type="term" value="F:glycosyltransferase activity"/>
    <property type="evidence" value="ECO:0007669"/>
    <property type="project" value="UniProtKB-KW"/>
</dbReference>
<dbReference type="EMBL" id="LQYG01000025">
    <property type="protein sequence ID" value="KYC64650.1"/>
    <property type="molecule type" value="Genomic_DNA"/>
</dbReference>
<name>A0A150K4Y3_HEYCO</name>
<evidence type="ECO:0000256" key="3">
    <source>
        <dbReference type="ARBA" id="ARBA00022676"/>
    </source>
</evidence>
<keyword evidence="3" id="KW-0328">Glycosyltransferase</keyword>
<comment type="pathway">
    <text evidence="1">Cell wall biogenesis; cell wall polysaccharide biosynthesis.</text>
</comment>
<evidence type="ECO:0000313" key="6">
    <source>
        <dbReference type="EMBL" id="KYC64650.1"/>
    </source>
</evidence>
<organism evidence="6 7">
    <name type="scientific">Heyndrickxia coagulans</name>
    <name type="common">Weizmannia coagulans</name>
    <dbReference type="NCBI Taxonomy" id="1398"/>
    <lineage>
        <taxon>Bacteria</taxon>
        <taxon>Bacillati</taxon>
        <taxon>Bacillota</taxon>
        <taxon>Bacilli</taxon>
        <taxon>Bacillales</taxon>
        <taxon>Bacillaceae</taxon>
        <taxon>Heyndrickxia</taxon>
    </lineage>
</organism>
<evidence type="ECO:0000313" key="7">
    <source>
        <dbReference type="Proteomes" id="UP000075288"/>
    </source>
</evidence>
<dbReference type="Gene3D" id="3.90.550.10">
    <property type="entry name" value="Spore Coat Polysaccharide Biosynthesis Protein SpsA, Chain A"/>
    <property type="match status" value="1"/>
</dbReference>
<dbReference type="AlphaFoldDB" id="A0A150K4Y3"/>
<evidence type="ECO:0000256" key="4">
    <source>
        <dbReference type="ARBA" id="ARBA00022679"/>
    </source>
</evidence>
<dbReference type="PANTHER" id="PTHR43179:SF12">
    <property type="entry name" value="GALACTOFURANOSYLTRANSFERASE GLFT2"/>
    <property type="match status" value="1"/>
</dbReference>
<sequence length="305" mass="35924">MVKFAFVILHYQTLQDTIECIDSIFNNMDSDDYKIIVVDNGSTNNSGDELLRRYKKSPQVKIIKSKKNLGFANGNNLGYKFAKEELKAKFILLINNDTVINQKNFTKKIEEKYKTTGFDILGPDIISLADNKHQNPQRTEGISKQELKKLIWHYRTRRLLNLLCIEEKIINIYFKLKKIAKKKEPSIEIRWAKEQHNVQLHGACLIFSPGYVKKFNGLYSKTFMYMEEDILYYISIREGLRILYTPEIKIFHKEDSSTNALFPDNNRNKRTFIYKNTIKSAKELIKLKKDFNKNFILQSLRDKIE</sequence>
<dbReference type="Proteomes" id="UP000075288">
    <property type="component" value="Unassembled WGS sequence"/>
</dbReference>
<dbReference type="RefSeq" id="WP_064485113.1">
    <property type="nucleotide sequence ID" value="NZ_LQYG01000025.1"/>
</dbReference>
<keyword evidence="4" id="KW-0808">Transferase</keyword>
<evidence type="ECO:0000259" key="5">
    <source>
        <dbReference type="Pfam" id="PF00535"/>
    </source>
</evidence>
<reference evidence="6 7" key="1">
    <citation type="submission" date="2016-01" db="EMBL/GenBank/DDBJ databases">
        <title>Genome Sequences of Twelve Sporeforming Bacillus Species Isolated from Foods.</title>
        <authorList>
            <person name="Berendsen E.M."/>
            <person name="Wells-Bennik M.H."/>
            <person name="Krawcyk A.O."/>
            <person name="De Jong A."/>
            <person name="Holsappel S."/>
            <person name="Eijlander R.T."/>
            <person name="Kuipers O.P."/>
        </authorList>
    </citation>
    <scope>NUCLEOTIDE SEQUENCE [LARGE SCALE GENOMIC DNA]</scope>
    <source>
        <strain evidence="6 7">B4098</strain>
    </source>
</reference>
<dbReference type="PANTHER" id="PTHR43179">
    <property type="entry name" value="RHAMNOSYLTRANSFERASE WBBL"/>
    <property type="match status" value="1"/>
</dbReference>
<comment type="caution">
    <text evidence="6">The sequence shown here is derived from an EMBL/GenBank/DDBJ whole genome shotgun (WGS) entry which is preliminary data.</text>
</comment>